<sequence length="286" mass="33047">MKWNHDRLMYDLADHLSLKSDRIIWTDMQLGSSGSPRPDVYSIPKSYANFKPLAYECKVSVSDFRSDITKGKWQSYLKFASGVIFAVPQGLVSKEDIPKGCGLIVRGENGWRMLKGPTLQAIKNDFPADCWIKLLIDGVDRSTNRIKMEEFNKRKVYDCIEQKYGKELAILLSQRDGIEEKLKNRIEHIQQKYDTLDVFRRAEYEVQKQEAFLKIKVDLCKMLGVSETANIWSIEQALKDKIELLEADSTVQEMRKKVQSTMSSLERQLKELKQVIEPPFNVKVTS</sequence>
<name>A0A833PET1_ACIBZ</name>
<dbReference type="EMBL" id="WNDP01000048">
    <property type="protein sequence ID" value="KAF1025007.1"/>
    <property type="molecule type" value="Genomic_DNA"/>
</dbReference>
<dbReference type="AlphaFoldDB" id="A0A833PET1"/>
<organism evidence="1 2">
    <name type="scientific">Acinetobacter bereziniae</name>
    <name type="common">Acinetobacter genomosp. 10</name>
    <dbReference type="NCBI Taxonomy" id="106648"/>
    <lineage>
        <taxon>Bacteria</taxon>
        <taxon>Pseudomonadati</taxon>
        <taxon>Pseudomonadota</taxon>
        <taxon>Gammaproteobacteria</taxon>
        <taxon>Moraxellales</taxon>
        <taxon>Moraxellaceae</taxon>
        <taxon>Acinetobacter</taxon>
    </lineage>
</organism>
<dbReference type="Proteomes" id="UP000490535">
    <property type="component" value="Unassembled WGS sequence"/>
</dbReference>
<dbReference type="InterPro" id="IPR009394">
    <property type="entry name" value="MmcB-like"/>
</dbReference>
<evidence type="ECO:0000313" key="2">
    <source>
        <dbReference type="Proteomes" id="UP000490535"/>
    </source>
</evidence>
<dbReference type="Pfam" id="PF06319">
    <property type="entry name" value="MmcB-like"/>
    <property type="match status" value="1"/>
</dbReference>
<evidence type="ECO:0000313" key="1">
    <source>
        <dbReference type="EMBL" id="KAF1025007.1"/>
    </source>
</evidence>
<comment type="caution">
    <text evidence="1">The sequence shown here is derived from an EMBL/GenBank/DDBJ whole genome shotgun (WGS) entry which is preliminary data.</text>
</comment>
<evidence type="ECO:0008006" key="3">
    <source>
        <dbReference type="Google" id="ProtNLM"/>
    </source>
</evidence>
<protein>
    <recommendedName>
        <fullName evidence="3">MmcB family DNA repair protein</fullName>
    </recommendedName>
</protein>
<accession>A0A833PET1</accession>
<proteinExistence type="predicted"/>
<reference evidence="2" key="1">
    <citation type="journal article" date="2020" name="MBio">
        <title>Horizontal gene transfer to a defensive symbiont with a reduced genome amongst a multipartite beetle microbiome.</title>
        <authorList>
            <person name="Waterworth S.C."/>
            <person name="Florez L.V."/>
            <person name="Rees E.R."/>
            <person name="Hertweck C."/>
            <person name="Kaltenpoth M."/>
            <person name="Kwan J.C."/>
        </authorList>
    </citation>
    <scope>NUCLEOTIDE SEQUENCE [LARGE SCALE GENOMIC DNA]</scope>
</reference>
<gene>
    <name evidence="1" type="ORF">GAK29_02176</name>
</gene>